<name>A0ABW1CMW5_9ACTN</name>
<evidence type="ECO:0000256" key="5">
    <source>
        <dbReference type="ARBA" id="ARBA00023136"/>
    </source>
</evidence>
<protein>
    <submittedName>
        <fullName evidence="7">LysE family translocator</fullName>
    </submittedName>
</protein>
<gene>
    <name evidence="7" type="ORF">ACFPZ3_19215</name>
</gene>
<evidence type="ECO:0000256" key="1">
    <source>
        <dbReference type="ARBA" id="ARBA00004651"/>
    </source>
</evidence>
<reference evidence="8" key="1">
    <citation type="journal article" date="2019" name="Int. J. Syst. Evol. Microbiol.">
        <title>The Global Catalogue of Microorganisms (GCM) 10K type strain sequencing project: providing services to taxonomists for standard genome sequencing and annotation.</title>
        <authorList>
            <consortium name="The Broad Institute Genomics Platform"/>
            <consortium name="The Broad Institute Genome Sequencing Center for Infectious Disease"/>
            <person name="Wu L."/>
            <person name="Ma J."/>
        </authorList>
    </citation>
    <scope>NUCLEOTIDE SEQUENCE [LARGE SCALE GENOMIC DNA]</scope>
    <source>
        <strain evidence="8">CCUG 53903</strain>
    </source>
</reference>
<dbReference type="RefSeq" id="WP_379515509.1">
    <property type="nucleotide sequence ID" value="NZ_JBHSPA010000023.1"/>
</dbReference>
<feature type="transmembrane region" description="Helical" evidence="6">
    <location>
        <begin position="72"/>
        <end position="95"/>
    </location>
</feature>
<comment type="caution">
    <text evidence="7">The sequence shown here is derived from an EMBL/GenBank/DDBJ whole genome shotgun (WGS) entry which is preliminary data.</text>
</comment>
<dbReference type="PIRSF" id="PIRSF006324">
    <property type="entry name" value="LeuE"/>
    <property type="match status" value="1"/>
</dbReference>
<evidence type="ECO:0000256" key="2">
    <source>
        <dbReference type="ARBA" id="ARBA00022475"/>
    </source>
</evidence>
<evidence type="ECO:0000313" key="8">
    <source>
        <dbReference type="Proteomes" id="UP001596058"/>
    </source>
</evidence>
<dbReference type="Proteomes" id="UP001596058">
    <property type="component" value="Unassembled WGS sequence"/>
</dbReference>
<evidence type="ECO:0000256" key="4">
    <source>
        <dbReference type="ARBA" id="ARBA00022989"/>
    </source>
</evidence>
<keyword evidence="2" id="KW-1003">Cell membrane</keyword>
<dbReference type="PANTHER" id="PTHR30086:SF20">
    <property type="entry name" value="ARGININE EXPORTER PROTEIN ARGO-RELATED"/>
    <property type="match status" value="1"/>
</dbReference>
<evidence type="ECO:0000256" key="3">
    <source>
        <dbReference type="ARBA" id="ARBA00022692"/>
    </source>
</evidence>
<keyword evidence="3 6" id="KW-0812">Transmembrane</keyword>
<dbReference type="PANTHER" id="PTHR30086">
    <property type="entry name" value="ARGININE EXPORTER PROTEIN ARGO"/>
    <property type="match status" value="1"/>
</dbReference>
<feature type="transmembrane region" description="Helical" evidence="6">
    <location>
        <begin position="41"/>
        <end position="66"/>
    </location>
</feature>
<dbReference type="Pfam" id="PF01810">
    <property type="entry name" value="LysE"/>
    <property type="match status" value="1"/>
</dbReference>
<evidence type="ECO:0000313" key="7">
    <source>
        <dbReference type="EMBL" id="MFC5826000.1"/>
    </source>
</evidence>
<keyword evidence="8" id="KW-1185">Reference proteome</keyword>
<comment type="subcellular location">
    <subcellularLocation>
        <location evidence="1">Cell membrane</location>
        <topology evidence="1">Multi-pass membrane protein</topology>
    </subcellularLocation>
</comment>
<keyword evidence="4 6" id="KW-1133">Transmembrane helix</keyword>
<accession>A0ABW1CMW5</accession>
<feature type="transmembrane region" description="Helical" evidence="6">
    <location>
        <begin position="148"/>
        <end position="171"/>
    </location>
</feature>
<sequence>MIDPLVLPGFLVTVLLIIVAPGPDSVYIVAVAMDRGFRAGLLSAVGMALGMVVHVVAATLGLAALLSSAPRALIVIQLAGGLYLGWLAVTTLRTARTSGFGERIRPPDGQVLGRAMLTNLSNPKIILFFAAFLPQFTRTGHAPVPVQMLTLGLIFLLIGLGWDSFVGVFAGKLGTVLVKGSRAAIALSVGAGLTFGVLALILLGEALWGG</sequence>
<feature type="transmembrane region" description="Helical" evidence="6">
    <location>
        <begin position="6"/>
        <end position="29"/>
    </location>
</feature>
<feature type="transmembrane region" description="Helical" evidence="6">
    <location>
        <begin position="116"/>
        <end position="136"/>
    </location>
</feature>
<dbReference type="InterPro" id="IPR001123">
    <property type="entry name" value="LeuE-type"/>
</dbReference>
<feature type="transmembrane region" description="Helical" evidence="6">
    <location>
        <begin position="183"/>
        <end position="204"/>
    </location>
</feature>
<organism evidence="7 8">
    <name type="scientific">Nonomuraea insulae</name>
    <dbReference type="NCBI Taxonomy" id="1616787"/>
    <lineage>
        <taxon>Bacteria</taxon>
        <taxon>Bacillati</taxon>
        <taxon>Actinomycetota</taxon>
        <taxon>Actinomycetes</taxon>
        <taxon>Streptosporangiales</taxon>
        <taxon>Streptosporangiaceae</taxon>
        <taxon>Nonomuraea</taxon>
    </lineage>
</organism>
<keyword evidence="5 6" id="KW-0472">Membrane</keyword>
<proteinExistence type="predicted"/>
<evidence type="ECO:0000256" key="6">
    <source>
        <dbReference type="SAM" id="Phobius"/>
    </source>
</evidence>
<dbReference type="EMBL" id="JBHSPA010000023">
    <property type="protein sequence ID" value="MFC5826000.1"/>
    <property type="molecule type" value="Genomic_DNA"/>
</dbReference>